<gene>
    <name evidence="1" type="ORF">TTAC_LOCUS5292</name>
</gene>
<dbReference type="EMBL" id="UYWX01006905">
    <property type="protein sequence ID" value="VDM26632.1"/>
    <property type="molecule type" value="Genomic_DNA"/>
</dbReference>
<evidence type="ECO:0000313" key="2">
    <source>
        <dbReference type="Proteomes" id="UP000274429"/>
    </source>
</evidence>
<evidence type="ECO:0000313" key="3">
    <source>
        <dbReference type="WBParaSite" id="TTAC_0000530701-mRNA-1"/>
    </source>
</evidence>
<evidence type="ECO:0000313" key="1">
    <source>
        <dbReference type="EMBL" id="VDM26632.1"/>
    </source>
</evidence>
<dbReference type="Proteomes" id="UP000274429">
    <property type="component" value="Unassembled WGS sequence"/>
</dbReference>
<keyword evidence="2" id="KW-1185">Reference proteome</keyword>
<reference evidence="3" key="1">
    <citation type="submission" date="2017-02" db="UniProtKB">
        <authorList>
            <consortium name="WormBaseParasite"/>
        </authorList>
    </citation>
    <scope>IDENTIFICATION</scope>
</reference>
<proteinExistence type="predicted"/>
<sequence length="145" mass="16305">MIEEWILERQTTVNAQFIATEVVLQEQKAIQKYHLFKNFEAEVKSYGALAKTIFQPCPNFASAGVGESVIALACVSPLQTVQSTIEANPTSSARLQEALEWNVRLWNELNTTLSIQGEKLVEVYRGEWNRLKQTKEAKAEMATDG</sequence>
<reference evidence="1 2" key="2">
    <citation type="submission" date="2018-11" db="EMBL/GenBank/DDBJ databases">
        <authorList>
            <consortium name="Pathogen Informatics"/>
        </authorList>
    </citation>
    <scope>NUCLEOTIDE SEQUENCE [LARGE SCALE GENOMIC DNA]</scope>
</reference>
<protein>
    <submittedName>
        <fullName evidence="3">DHC_N1 domain-containing protein</fullName>
    </submittedName>
</protein>
<organism evidence="3">
    <name type="scientific">Hydatigena taeniaeformis</name>
    <name type="common">Feline tapeworm</name>
    <name type="synonym">Taenia taeniaeformis</name>
    <dbReference type="NCBI Taxonomy" id="6205"/>
    <lineage>
        <taxon>Eukaryota</taxon>
        <taxon>Metazoa</taxon>
        <taxon>Spiralia</taxon>
        <taxon>Lophotrochozoa</taxon>
        <taxon>Platyhelminthes</taxon>
        <taxon>Cestoda</taxon>
        <taxon>Eucestoda</taxon>
        <taxon>Cyclophyllidea</taxon>
        <taxon>Taeniidae</taxon>
        <taxon>Hydatigera</taxon>
    </lineage>
</organism>
<dbReference type="STRING" id="6205.A0A0R3WX17"/>
<dbReference type="WBParaSite" id="TTAC_0000530701-mRNA-1">
    <property type="protein sequence ID" value="TTAC_0000530701-mRNA-1"/>
    <property type="gene ID" value="TTAC_0000530701"/>
</dbReference>
<name>A0A0R3WX17_HYDTA</name>
<accession>A0A0R3WX17</accession>
<dbReference type="AlphaFoldDB" id="A0A0R3WX17"/>